<accession>A0A7J5GAF5</accession>
<protein>
    <submittedName>
        <fullName evidence="1">Uncharacterized protein</fullName>
    </submittedName>
</protein>
<sequence>MMTKMEMQYMDAVIQMNRRQRNNEVDWEQRRYELAKAALFVAPALYHEREEMTAEHIAKYAVKIADAVVSELIETEK</sequence>
<proteinExistence type="predicted"/>
<evidence type="ECO:0000313" key="1">
    <source>
        <dbReference type="EMBL" id="KAB3866063.1"/>
    </source>
</evidence>
<dbReference type="Proteomes" id="UP000470332">
    <property type="component" value="Unassembled WGS sequence"/>
</dbReference>
<reference evidence="1 2" key="1">
    <citation type="journal article" date="2019" name="Nat. Med.">
        <title>A library of human gut bacterial isolates paired with longitudinal multiomics data enables mechanistic microbiome research.</title>
        <authorList>
            <person name="Poyet M."/>
            <person name="Groussin M."/>
            <person name="Gibbons S.M."/>
            <person name="Avila-Pacheco J."/>
            <person name="Jiang X."/>
            <person name="Kearney S.M."/>
            <person name="Perrotta A.R."/>
            <person name="Berdy B."/>
            <person name="Zhao S."/>
            <person name="Lieberman T.D."/>
            <person name="Swanson P.K."/>
            <person name="Smith M."/>
            <person name="Roesemann S."/>
            <person name="Alexander J.E."/>
            <person name="Rich S.A."/>
            <person name="Livny J."/>
            <person name="Vlamakis H."/>
            <person name="Clish C."/>
            <person name="Bullock K."/>
            <person name="Deik A."/>
            <person name="Scott J."/>
            <person name="Pierce K.A."/>
            <person name="Xavier R.J."/>
            <person name="Alm E.J."/>
        </authorList>
    </citation>
    <scope>NUCLEOTIDE SEQUENCE [LARGE SCALE GENOMIC DNA]</scope>
    <source>
        <strain evidence="1 2">BIOML-A9</strain>
    </source>
</reference>
<dbReference type="AlphaFoldDB" id="A0A7J5GAF5"/>
<comment type="caution">
    <text evidence="1">The sequence shown here is derived from an EMBL/GenBank/DDBJ whole genome shotgun (WGS) entry which is preliminary data.</text>
</comment>
<name>A0A7J5GAF5_PHOVU</name>
<gene>
    <name evidence="1" type="ORF">GAS37_02750</name>
</gene>
<organism evidence="1 2">
    <name type="scientific">Phocaeicola vulgatus</name>
    <name type="common">Bacteroides vulgatus</name>
    <dbReference type="NCBI Taxonomy" id="821"/>
    <lineage>
        <taxon>Bacteria</taxon>
        <taxon>Pseudomonadati</taxon>
        <taxon>Bacteroidota</taxon>
        <taxon>Bacteroidia</taxon>
        <taxon>Bacteroidales</taxon>
        <taxon>Bacteroidaceae</taxon>
        <taxon>Phocaeicola</taxon>
    </lineage>
</organism>
<evidence type="ECO:0000313" key="2">
    <source>
        <dbReference type="Proteomes" id="UP000470332"/>
    </source>
</evidence>
<dbReference type="EMBL" id="WCXA01000004">
    <property type="protein sequence ID" value="KAB3866063.1"/>
    <property type="molecule type" value="Genomic_DNA"/>
</dbReference>